<dbReference type="Proteomes" id="UP000295678">
    <property type="component" value="Unassembled WGS sequence"/>
</dbReference>
<dbReference type="AlphaFoldDB" id="A0A4V2UZN4"/>
<sequence>MFWSDRCRRGRMAVAAAGLLLALSAAGCNVRPLYGTAATSEADTVRAALASIEIDPVEGRIGQQIYNELNALLGTGSSDEAAYALSFTVRSQYANIITRNVSGLPGGRNVRLTVRYQLRKKDQMDVPVLSGGVVRIAPYEYYTQRFANDRAQIDAENRASREIAEDIRTRLAAYFATGQVPTVVTAPTDGIVPDEFKDTLFDTDTSNYGVSY</sequence>
<protein>
    <submittedName>
        <fullName evidence="2">LPS-assembly lipoprotein</fullName>
    </submittedName>
</protein>
<accession>A0A4V2UZN4</accession>
<feature type="chain" id="PRO_5020642902" evidence="1">
    <location>
        <begin position="28"/>
        <end position="212"/>
    </location>
</feature>
<gene>
    <name evidence="2" type="ORF">EDC22_103201</name>
</gene>
<dbReference type="Gene3D" id="3.30.160.150">
    <property type="entry name" value="Lipoprotein like domain"/>
    <property type="match status" value="1"/>
</dbReference>
<dbReference type="PROSITE" id="PS51257">
    <property type="entry name" value="PROKAR_LIPOPROTEIN"/>
    <property type="match status" value="1"/>
</dbReference>
<comment type="caution">
    <text evidence="2">The sequence shown here is derived from an EMBL/GenBank/DDBJ whole genome shotgun (WGS) entry which is preliminary data.</text>
</comment>
<evidence type="ECO:0000313" key="2">
    <source>
        <dbReference type="EMBL" id="TCT11888.1"/>
    </source>
</evidence>
<keyword evidence="2" id="KW-0449">Lipoprotein</keyword>
<reference evidence="2 3" key="1">
    <citation type="submission" date="2019-03" db="EMBL/GenBank/DDBJ databases">
        <title>Genomic Encyclopedia of Type Strains, Phase IV (KMG-IV): sequencing the most valuable type-strain genomes for metagenomic binning, comparative biology and taxonomic classification.</title>
        <authorList>
            <person name="Goeker M."/>
        </authorList>
    </citation>
    <scope>NUCLEOTIDE SEQUENCE [LARGE SCALE GENOMIC DNA]</scope>
    <source>
        <strain evidence="2 3">DSM 19345</strain>
    </source>
</reference>
<evidence type="ECO:0000313" key="3">
    <source>
        <dbReference type="Proteomes" id="UP000295678"/>
    </source>
</evidence>
<dbReference type="InterPro" id="IPR007485">
    <property type="entry name" value="LPS_assembly_LptE"/>
</dbReference>
<proteinExistence type="predicted"/>
<keyword evidence="1" id="KW-0732">Signal</keyword>
<dbReference type="GO" id="GO:0019867">
    <property type="term" value="C:outer membrane"/>
    <property type="evidence" value="ECO:0007669"/>
    <property type="project" value="InterPro"/>
</dbReference>
<dbReference type="Pfam" id="PF04390">
    <property type="entry name" value="LptE"/>
    <property type="match status" value="1"/>
</dbReference>
<name>A0A4V2UZN4_9HYPH</name>
<evidence type="ECO:0000256" key="1">
    <source>
        <dbReference type="SAM" id="SignalP"/>
    </source>
</evidence>
<feature type="signal peptide" evidence="1">
    <location>
        <begin position="1"/>
        <end position="27"/>
    </location>
</feature>
<dbReference type="GO" id="GO:0043165">
    <property type="term" value="P:Gram-negative-bacterium-type cell outer membrane assembly"/>
    <property type="evidence" value="ECO:0007669"/>
    <property type="project" value="InterPro"/>
</dbReference>
<keyword evidence="3" id="KW-1185">Reference proteome</keyword>
<dbReference type="RefSeq" id="WP_132805785.1">
    <property type="nucleotide sequence ID" value="NZ_SMAK01000003.1"/>
</dbReference>
<dbReference type="OrthoDB" id="7678210at2"/>
<dbReference type="EMBL" id="SMAK01000003">
    <property type="protein sequence ID" value="TCT11888.1"/>
    <property type="molecule type" value="Genomic_DNA"/>
</dbReference>
<organism evidence="2 3">
    <name type="scientific">Tepidamorphus gemmatus</name>
    <dbReference type="NCBI Taxonomy" id="747076"/>
    <lineage>
        <taxon>Bacteria</taxon>
        <taxon>Pseudomonadati</taxon>
        <taxon>Pseudomonadota</taxon>
        <taxon>Alphaproteobacteria</taxon>
        <taxon>Hyphomicrobiales</taxon>
        <taxon>Tepidamorphaceae</taxon>
        <taxon>Tepidamorphus</taxon>
    </lineage>
</organism>